<name>A0ABW4LZJ5_9BACI</name>
<protein>
    <recommendedName>
        <fullName evidence="3">Pre-toxin TG domain-containing protein</fullName>
    </recommendedName>
</protein>
<dbReference type="Proteomes" id="UP001597214">
    <property type="component" value="Unassembled WGS sequence"/>
</dbReference>
<comment type="caution">
    <text evidence="1">The sequence shown here is derived from an EMBL/GenBank/DDBJ whole genome shotgun (WGS) entry which is preliminary data.</text>
</comment>
<sequence>MDFLYKIDMGKLADIVQSEESTWDKVSDALVKMGKMGFDFIIGDDIKTLLDEDASTLDRVIAGLGLTPGGKLVNTVLKLAKMGDKVVLGLMSGKGKVNLNVTSSIDKDPRLVKAAEQMGKNTRLQKEADDLVSRLQQGNLNPGKGNNSLGFGGIHELRGANGARVYFRS</sequence>
<reference evidence="2" key="1">
    <citation type="journal article" date="2019" name="Int. J. Syst. Evol. Microbiol.">
        <title>The Global Catalogue of Microorganisms (GCM) 10K type strain sequencing project: providing services to taxonomists for standard genome sequencing and annotation.</title>
        <authorList>
            <consortium name="The Broad Institute Genomics Platform"/>
            <consortium name="The Broad Institute Genome Sequencing Center for Infectious Disease"/>
            <person name="Wu L."/>
            <person name="Ma J."/>
        </authorList>
    </citation>
    <scope>NUCLEOTIDE SEQUENCE [LARGE SCALE GENOMIC DNA]</scope>
    <source>
        <strain evidence="2">CCUG 49339</strain>
    </source>
</reference>
<keyword evidence="2" id="KW-1185">Reference proteome</keyword>
<gene>
    <name evidence="1" type="ORF">ACFSCX_24030</name>
</gene>
<dbReference type="EMBL" id="JBHUEM010000055">
    <property type="protein sequence ID" value="MFD1739555.1"/>
    <property type="molecule type" value="Genomic_DNA"/>
</dbReference>
<proteinExistence type="predicted"/>
<evidence type="ECO:0008006" key="3">
    <source>
        <dbReference type="Google" id="ProtNLM"/>
    </source>
</evidence>
<accession>A0ABW4LZJ5</accession>
<organism evidence="1 2">
    <name type="scientific">Bacillus salitolerans</name>
    <dbReference type="NCBI Taxonomy" id="1437434"/>
    <lineage>
        <taxon>Bacteria</taxon>
        <taxon>Bacillati</taxon>
        <taxon>Bacillota</taxon>
        <taxon>Bacilli</taxon>
        <taxon>Bacillales</taxon>
        <taxon>Bacillaceae</taxon>
        <taxon>Bacillus</taxon>
    </lineage>
</organism>
<evidence type="ECO:0000313" key="2">
    <source>
        <dbReference type="Proteomes" id="UP001597214"/>
    </source>
</evidence>
<dbReference type="RefSeq" id="WP_377930795.1">
    <property type="nucleotide sequence ID" value="NZ_JBHUEM010000055.1"/>
</dbReference>
<evidence type="ECO:0000313" key="1">
    <source>
        <dbReference type="EMBL" id="MFD1739555.1"/>
    </source>
</evidence>